<evidence type="ECO:0000313" key="1">
    <source>
        <dbReference type="EMBL" id="PKR88600.1"/>
    </source>
</evidence>
<accession>A0A2N3LVD3</accession>
<proteinExistence type="predicted"/>
<comment type="caution">
    <text evidence="1">The sequence shown here is derived from an EMBL/GenBank/DDBJ whole genome shotgun (WGS) entry which is preliminary data.</text>
</comment>
<evidence type="ECO:0000313" key="2">
    <source>
        <dbReference type="Proteomes" id="UP000233491"/>
    </source>
</evidence>
<dbReference type="Proteomes" id="UP000233491">
    <property type="component" value="Unassembled WGS sequence"/>
</dbReference>
<name>A0A2N3LVD3_9HYPH</name>
<dbReference type="EMBL" id="PJNW01000011">
    <property type="protein sequence ID" value="PKR88600.1"/>
    <property type="molecule type" value="Genomic_DNA"/>
</dbReference>
<reference evidence="1 2" key="1">
    <citation type="submission" date="2017-12" db="EMBL/GenBank/DDBJ databases">
        <title>Anaerobic carbon monoxide metabolism by Pleomorphomonas carboxyditropha sp. nov., a new mesophilic hydrogenogenic carboxidotroph.</title>
        <authorList>
            <person name="Esquivel-Elizondo S."/>
            <person name="Krajmalnik-Brown R."/>
        </authorList>
    </citation>
    <scope>NUCLEOTIDE SEQUENCE [LARGE SCALE GENOMIC DNA]</scope>
    <source>
        <strain evidence="1 2">R5-392</strain>
    </source>
</reference>
<organism evidence="1 2">
    <name type="scientific">Pleomorphomonas diazotrophica</name>
    <dbReference type="NCBI Taxonomy" id="1166257"/>
    <lineage>
        <taxon>Bacteria</taxon>
        <taxon>Pseudomonadati</taxon>
        <taxon>Pseudomonadota</taxon>
        <taxon>Alphaproteobacteria</taxon>
        <taxon>Hyphomicrobiales</taxon>
        <taxon>Pleomorphomonadaceae</taxon>
        <taxon>Pleomorphomonas</taxon>
    </lineage>
</organism>
<protein>
    <submittedName>
        <fullName evidence="1">Uncharacterized protein</fullName>
    </submittedName>
</protein>
<gene>
    <name evidence="1" type="ORF">CXZ10_14485</name>
</gene>
<dbReference type="AlphaFoldDB" id="A0A2N3LVD3"/>
<sequence length="89" mass="9880">MLRETAGSISDEAMLGEFFFAACDQGLGCFRRTAVHSLPPTSWTDVNKRDQDGASDRALWATRQTVNRLMKIVSLRRCLWALCKSDAGA</sequence>
<keyword evidence="2" id="KW-1185">Reference proteome</keyword>